<sequence>MFQVLVVSTYSLVVYLVSFLRKWIPLILEISRDMLELMALRAWVRHSCYAMSSQVDR</sequence>
<organism evidence="1">
    <name type="scientific">Utricularia reniformis</name>
    <dbReference type="NCBI Taxonomy" id="192314"/>
    <lineage>
        <taxon>Eukaryota</taxon>
        <taxon>Viridiplantae</taxon>
        <taxon>Streptophyta</taxon>
        <taxon>Embryophyta</taxon>
        <taxon>Tracheophyta</taxon>
        <taxon>Spermatophyta</taxon>
        <taxon>Magnoliopsida</taxon>
        <taxon>eudicotyledons</taxon>
        <taxon>Gunneridae</taxon>
        <taxon>Pentapetalae</taxon>
        <taxon>asterids</taxon>
        <taxon>lamiids</taxon>
        <taxon>Lamiales</taxon>
        <taxon>Lentibulariaceae</taxon>
        <taxon>Utricularia</taxon>
    </lineage>
</organism>
<protein>
    <submittedName>
        <fullName evidence="1">Uncharacterized protein</fullName>
    </submittedName>
</protein>
<dbReference type="AlphaFoldDB" id="A0A1Y0AZM7"/>
<dbReference type="EMBL" id="KY774314">
    <property type="protein sequence ID" value="ART30589.1"/>
    <property type="molecule type" value="Genomic_DNA"/>
</dbReference>
<gene>
    <name evidence="1" type="ORF">AEK19_MT0314</name>
</gene>
<reference evidence="1" key="1">
    <citation type="submission" date="2017-03" db="EMBL/GenBank/DDBJ databases">
        <title>The mitochondrial genome of the carnivorous plant Utricularia reniformis (Lentibulariaceae): structure, comparative analysis and evolutionary landmarks.</title>
        <authorList>
            <person name="Silva S.R."/>
            <person name="Alvarenga D.O."/>
            <person name="Michael T.P."/>
            <person name="Miranda V.F.O."/>
            <person name="Varani A.M."/>
        </authorList>
    </citation>
    <scope>NUCLEOTIDE SEQUENCE</scope>
</reference>
<geneLocation type="mitochondrion" evidence="1"/>
<accession>A0A1Y0AZM7</accession>
<evidence type="ECO:0000313" key="1">
    <source>
        <dbReference type="EMBL" id="ART30589.1"/>
    </source>
</evidence>
<proteinExistence type="predicted"/>
<name>A0A1Y0AZM7_9LAMI</name>
<keyword evidence="1" id="KW-0496">Mitochondrion</keyword>